<dbReference type="InterPro" id="IPR050298">
    <property type="entry name" value="Gram-neg_bact_OMP"/>
</dbReference>
<dbReference type="KEGG" id="trb:HB776_02440"/>
<comment type="subunit">
    <text evidence="2">Homotrimer.</text>
</comment>
<accession>A0A7G6TTZ1</accession>
<evidence type="ECO:0000256" key="7">
    <source>
        <dbReference type="ARBA" id="ARBA00023065"/>
    </source>
</evidence>
<dbReference type="EMBL" id="CP050292">
    <property type="protein sequence ID" value="QND70223.1"/>
    <property type="molecule type" value="Genomic_DNA"/>
</dbReference>
<dbReference type="GO" id="GO:0006811">
    <property type="term" value="P:monoatomic ion transport"/>
    <property type="evidence" value="ECO:0007669"/>
    <property type="project" value="UniProtKB-KW"/>
</dbReference>
<keyword evidence="8" id="KW-0626">Porin</keyword>
<dbReference type="PANTHER" id="PTHR34501">
    <property type="entry name" value="PROTEIN YDDL-RELATED"/>
    <property type="match status" value="1"/>
</dbReference>
<keyword evidence="6" id="KW-0732">Signal</keyword>
<evidence type="ECO:0000256" key="2">
    <source>
        <dbReference type="ARBA" id="ARBA00011233"/>
    </source>
</evidence>
<evidence type="ECO:0000256" key="10">
    <source>
        <dbReference type="ARBA" id="ARBA00023237"/>
    </source>
</evidence>
<evidence type="ECO:0000313" key="11">
    <source>
        <dbReference type="EMBL" id="QND70223.1"/>
    </source>
</evidence>
<reference evidence="12" key="1">
    <citation type="journal article" date="2020" name="Mol. Plant Microbe">
        <title>Rhizobial microsymbionts of the narrowly endemic Oxytropis species growing in Kamchatka are characterized by significant genetic diversity and possess a set of genes that are associated with T3SS and T6SS secretion systems and can affect the development of symbiosis.</title>
        <authorList>
            <person name="Safronova V."/>
            <person name="Guro P."/>
            <person name="Sazanova A."/>
            <person name="Kuznetsova I."/>
            <person name="Belimov A."/>
            <person name="Yakubov V."/>
            <person name="Chirak E."/>
            <person name="Afonin A."/>
            <person name="Gogolev Y."/>
            <person name="Andronov E."/>
            <person name="Tikhonovich I."/>
        </authorList>
    </citation>
    <scope>NUCLEOTIDE SEQUENCE [LARGE SCALE GENOMIC DNA]</scope>
    <source>
        <strain evidence="12">581</strain>
    </source>
</reference>
<organism evidence="11 12">
    <name type="scientific">Tardiphaga robiniae</name>
    <dbReference type="NCBI Taxonomy" id="943830"/>
    <lineage>
        <taxon>Bacteria</taxon>
        <taxon>Pseudomonadati</taxon>
        <taxon>Pseudomonadota</taxon>
        <taxon>Alphaproteobacteria</taxon>
        <taxon>Hyphomicrobiales</taxon>
        <taxon>Nitrobacteraceae</taxon>
        <taxon>Tardiphaga</taxon>
    </lineage>
</organism>
<keyword evidence="4" id="KW-1134">Transmembrane beta strand</keyword>
<sequence length="505" mass="53490">MMLPIHCDTCEVAIRIFHDRLWAIVVILGFIGAPNAMAGDITGSNAPVRAAAVPAKPGTCGSPEEFATKNCQLTWGGVTVYGTIDAGAMWQSHGTPYNGTLPAGVETVISKNSNRALWNLAPGALSQSNIGLKGNFPIASGWAAIFDLQGGFNPYSLQWANGPGAVAQNAGVPLTSQTSNGDLNREGQFYNSVGYLGLTSPYGTLTVFRQNALTLDGVIAYDPMVGSYAFSPIGYQGFACGAGVPETCRFNTSAKYRIDAGQFRFAALWQFAGYNEGNPSTGSYQLQFGADMADVAGGKFSFDIVGAYVKNAVAIALAGNALPSVLPQVLTATLSDDIGVMLLAKYSKGPIKLFSGYEYIRYAPPSSAFPVGTGFTNTAGDVICAGCSGINNTNINSTAFNAGDRDLHIFWAGFNFALTSEIELMAGYYHYYQPTFGAPVNCAVGPKPANCYGTFDAASLAIDWQFAEKFDVYAGFMFSQVNGGLANGYLNRNTIDPTIGLRFRF</sequence>
<dbReference type="InterPro" id="IPR033900">
    <property type="entry name" value="Gram_neg_porin_domain"/>
</dbReference>
<evidence type="ECO:0000256" key="1">
    <source>
        <dbReference type="ARBA" id="ARBA00004571"/>
    </source>
</evidence>
<comment type="subcellular location">
    <subcellularLocation>
        <location evidence="1">Cell outer membrane</location>
        <topology evidence="1">Multi-pass membrane protein</topology>
    </subcellularLocation>
</comment>
<dbReference type="GO" id="GO:0046930">
    <property type="term" value="C:pore complex"/>
    <property type="evidence" value="ECO:0007669"/>
    <property type="project" value="UniProtKB-KW"/>
</dbReference>
<dbReference type="GO" id="GO:0015288">
    <property type="term" value="F:porin activity"/>
    <property type="evidence" value="ECO:0007669"/>
    <property type="project" value="UniProtKB-KW"/>
</dbReference>
<dbReference type="SUPFAM" id="SSF56935">
    <property type="entry name" value="Porins"/>
    <property type="match status" value="1"/>
</dbReference>
<keyword evidence="9" id="KW-0472">Membrane</keyword>
<evidence type="ECO:0000256" key="5">
    <source>
        <dbReference type="ARBA" id="ARBA00022692"/>
    </source>
</evidence>
<evidence type="ECO:0000313" key="12">
    <source>
        <dbReference type="Proteomes" id="UP000515291"/>
    </source>
</evidence>
<dbReference type="Proteomes" id="UP000515291">
    <property type="component" value="Chromosome"/>
</dbReference>
<dbReference type="GO" id="GO:0009279">
    <property type="term" value="C:cell outer membrane"/>
    <property type="evidence" value="ECO:0007669"/>
    <property type="project" value="UniProtKB-SubCell"/>
</dbReference>
<dbReference type="PANTHER" id="PTHR34501:SF9">
    <property type="entry name" value="MAJOR OUTER MEMBRANE PROTEIN P.IA"/>
    <property type="match status" value="1"/>
</dbReference>
<evidence type="ECO:0000256" key="9">
    <source>
        <dbReference type="ARBA" id="ARBA00023136"/>
    </source>
</evidence>
<dbReference type="Gene3D" id="2.40.160.10">
    <property type="entry name" value="Porin"/>
    <property type="match status" value="1"/>
</dbReference>
<gene>
    <name evidence="11" type="ORF">HB776_02440</name>
</gene>
<dbReference type="AlphaFoldDB" id="A0A7G6TTZ1"/>
<name>A0A7G6TTZ1_9BRAD</name>
<keyword evidence="10" id="KW-0998">Cell outer membrane</keyword>
<evidence type="ECO:0000256" key="3">
    <source>
        <dbReference type="ARBA" id="ARBA00022448"/>
    </source>
</evidence>
<protein>
    <submittedName>
        <fullName evidence="11">Porin</fullName>
    </submittedName>
</protein>
<keyword evidence="3" id="KW-0813">Transport</keyword>
<dbReference type="CDD" id="cd00342">
    <property type="entry name" value="gram_neg_porins"/>
    <property type="match status" value="1"/>
</dbReference>
<evidence type="ECO:0000256" key="6">
    <source>
        <dbReference type="ARBA" id="ARBA00022729"/>
    </source>
</evidence>
<dbReference type="RefSeq" id="WP_184514771.1">
    <property type="nucleotide sequence ID" value="NZ_CP050292.1"/>
</dbReference>
<keyword evidence="5" id="KW-0812">Transmembrane</keyword>
<dbReference type="InterPro" id="IPR023614">
    <property type="entry name" value="Porin_dom_sf"/>
</dbReference>
<evidence type="ECO:0000256" key="4">
    <source>
        <dbReference type="ARBA" id="ARBA00022452"/>
    </source>
</evidence>
<keyword evidence="7" id="KW-0406">Ion transport</keyword>
<evidence type="ECO:0000256" key="8">
    <source>
        <dbReference type="ARBA" id="ARBA00023114"/>
    </source>
</evidence>
<proteinExistence type="predicted"/>